<evidence type="ECO:0000259" key="6">
    <source>
        <dbReference type="Pfam" id="PF25973"/>
    </source>
</evidence>
<dbReference type="Pfam" id="PF25954">
    <property type="entry name" value="Beta-barrel_RND_2"/>
    <property type="match status" value="1"/>
</dbReference>
<sequence length="377" mass="42103">MKNISFIYASFLALLIAGCGNQKSTETSNEESTETSTVIVTQEQFNSSGFALGNMQKQTFPNMVETSGMIDVPPKNKAIITALMGGFVKKTPLLVGDRVKKGQPLITLESQEFVKMQQEYLEVFNQLDFLKAEYDRNKTLFEEKIASQKNYLEAKSNYETFLAKSEGLRKQLQMLNISPKDVEQRIITPEAVIYSPIDGSITKMHVSTGSYVSPSMEILEIVDNEHVHLELTVFEKDILKIKKGQEIQFKIPEASEETFGAEVYLVGTSIEDAQRTIKVHGHLEKEDGGFLPGMFVDAKIMTDTTKAWGLPEEAVFNVEGSSYLLKLISKEGGDLQFERVGVTLGDSYAGHVEITSQEKLNDNDQFLVKGVYDLFGN</sequence>
<dbReference type="GO" id="GO:0022857">
    <property type="term" value="F:transmembrane transporter activity"/>
    <property type="evidence" value="ECO:0007669"/>
    <property type="project" value="InterPro"/>
</dbReference>
<reference evidence="7 8" key="1">
    <citation type="submission" date="2014-04" db="EMBL/GenBank/DDBJ databases">
        <title>Whole genome of Muricauda olearia.</title>
        <authorList>
            <person name="Zhang X.-H."/>
            <person name="Tang K."/>
        </authorList>
    </citation>
    <scope>NUCLEOTIDE SEQUENCE [LARGE SCALE GENOMIC DNA]</scope>
    <source>
        <strain evidence="7 8">Th120</strain>
    </source>
</reference>
<dbReference type="InterPro" id="IPR058648">
    <property type="entry name" value="HH_CzcB-like"/>
</dbReference>
<dbReference type="InterPro" id="IPR006143">
    <property type="entry name" value="RND_pump_MFP"/>
</dbReference>
<dbReference type="AlphaFoldDB" id="A0A444VJ07"/>
<dbReference type="EMBL" id="JJMP01000008">
    <property type="protein sequence ID" value="RYC50756.1"/>
    <property type="molecule type" value="Genomic_DNA"/>
</dbReference>
<evidence type="ECO:0000256" key="3">
    <source>
        <dbReference type="SAM" id="SignalP"/>
    </source>
</evidence>
<dbReference type="Proteomes" id="UP000290261">
    <property type="component" value="Unassembled WGS sequence"/>
</dbReference>
<feature type="signal peptide" evidence="3">
    <location>
        <begin position="1"/>
        <end position="24"/>
    </location>
</feature>
<comment type="similarity">
    <text evidence="1">Belongs to the membrane fusion protein (MFP) (TC 8.A.1) family.</text>
</comment>
<keyword evidence="3" id="KW-0732">Signal</keyword>
<dbReference type="Gene3D" id="2.40.50.100">
    <property type="match status" value="2"/>
</dbReference>
<dbReference type="PANTHER" id="PTHR30097">
    <property type="entry name" value="CATION EFFLUX SYSTEM PROTEIN CUSB"/>
    <property type="match status" value="1"/>
</dbReference>
<evidence type="ECO:0000313" key="8">
    <source>
        <dbReference type="Proteomes" id="UP000290261"/>
    </source>
</evidence>
<dbReference type="Pfam" id="PF25893">
    <property type="entry name" value="HH_CzcB"/>
    <property type="match status" value="1"/>
</dbReference>
<dbReference type="Gene3D" id="2.40.30.170">
    <property type="match status" value="1"/>
</dbReference>
<dbReference type="InterPro" id="IPR051909">
    <property type="entry name" value="MFP_Cation_Efflux"/>
</dbReference>
<feature type="domain" description="CusB-like beta-barrel" evidence="5">
    <location>
        <begin position="227"/>
        <end position="302"/>
    </location>
</feature>
<evidence type="ECO:0000259" key="4">
    <source>
        <dbReference type="Pfam" id="PF25893"/>
    </source>
</evidence>
<organism evidence="7 8">
    <name type="scientific">Flagellimonas olearia</name>
    <dbReference type="NCBI Taxonomy" id="552546"/>
    <lineage>
        <taxon>Bacteria</taxon>
        <taxon>Pseudomonadati</taxon>
        <taxon>Bacteroidota</taxon>
        <taxon>Flavobacteriia</taxon>
        <taxon>Flavobacteriales</taxon>
        <taxon>Flavobacteriaceae</taxon>
        <taxon>Flagellimonas</taxon>
    </lineage>
</organism>
<dbReference type="NCBIfam" id="TIGR01730">
    <property type="entry name" value="RND_mfp"/>
    <property type="match status" value="1"/>
</dbReference>
<keyword evidence="8" id="KW-1185">Reference proteome</keyword>
<protein>
    <submittedName>
        <fullName evidence="7">Cation transporter</fullName>
    </submittedName>
</protein>
<evidence type="ECO:0000256" key="1">
    <source>
        <dbReference type="ARBA" id="ARBA00009477"/>
    </source>
</evidence>
<comment type="caution">
    <text evidence="7">The sequence shown here is derived from an EMBL/GenBank/DDBJ whole genome shotgun (WGS) entry which is preliminary data.</text>
</comment>
<dbReference type="SUPFAM" id="SSF111369">
    <property type="entry name" value="HlyD-like secretion proteins"/>
    <property type="match status" value="1"/>
</dbReference>
<keyword evidence="2" id="KW-0813">Transport</keyword>
<dbReference type="RefSeq" id="WP_129655043.1">
    <property type="nucleotide sequence ID" value="NZ_ML142912.1"/>
</dbReference>
<dbReference type="GO" id="GO:0030313">
    <property type="term" value="C:cell envelope"/>
    <property type="evidence" value="ECO:0007669"/>
    <property type="project" value="TreeGrafter"/>
</dbReference>
<dbReference type="PANTHER" id="PTHR30097:SF4">
    <property type="entry name" value="SLR6042 PROTEIN"/>
    <property type="match status" value="1"/>
</dbReference>
<gene>
    <name evidence="7" type="ORF">DN53_16685</name>
</gene>
<accession>A0A444VJ07</accession>
<evidence type="ECO:0000259" key="5">
    <source>
        <dbReference type="Pfam" id="PF25954"/>
    </source>
</evidence>
<evidence type="ECO:0000256" key="2">
    <source>
        <dbReference type="ARBA" id="ARBA00022448"/>
    </source>
</evidence>
<evidence type="ECO:0000313" key="7">
    <source>
        <dbReference type="EMBL" id="RYC50756.1"/>
    </source>
</evidence>
<dbReference type="GO" id="GO:0015679">
    <property type="term" value="P:plasma membrane copper ion transport"/>
    <property type="evidence" value="ECO:0007669"/>
    <property type="project" value="TreeGrafter"/>
</dbReference>
<feature type="domain" description="CzcB-like barrel-sandwich hybrid" evidence="6">
    <location>
        <begin position="78"/>
        <end position="223"/>
    </location>
</feature>
<proteinExistence type="inferred from homology"/>
<feature type="domain" description="CzcB-like alpha-helical hairpin" evidence="4">
    <location>
        <begin position="116"/>
        <end position="173"/>
    </location>
</feature>
<dbReference type="InterPro" id="IPR058792">
    <property type="entry name" value="Beta-barrel_RND_2"/>
</dbReference>
<dbReference type="PROSITE" id="PS51257">
    <property type="entry name" value="PROKAR_LIPOPROTEIN"/>
    <property type="match status" value="1"/>
</dbReference>
<dbReference type="GO" id="GO:0060003">
    <property type="term" value="P:copper ion export"/>
    <property type="evidence" value="ECO:0007669"/>
    <property type="project" value="TreeGrafter"/>
</dbReference>
<dbReference type="GO" id="GO:0016020">
    <property type="term" value="C:membrane"/>
    <property type="evidence" value="ECO:0007669"/>
    <property type="project" value="InterPro"/>
</dbReference>
<dbReference type="InterPro" id="IPR058647">
    <property type="entry name" value="BSH_CzcB-like"/>
</dbReference>
<name>A0A444VJ07_9FLAO</name>
<dbReference type="Pfam" id="PF25973">
    <property type="entry name" value="BSH_CzcB"/>
    <property type="match status" value="1"/>
</dbReference>
<feature type="chain" id="PRO_5019279723" evidence="3">
    <location>
        <begin position="25"/>
        <end position="377"/>
    </location>
</feature>